<keyword evidence="2" id="KW-1185">Reference proteome</keyword>
<feature type="non-terminal residue" evidence="1">
    <location>
        <position position="107"/>
    </location>
</feature>
<accession>A0A8H7PTD2</accession>
<feature type="non-terminal residue" evidence="1">
    <location>
        <position position="1"/>
    </location>
</feature>
<protein>
    <submittedName>
        <fullName evidence="1">Uncharacterized protein</fullName>
    </submittedName>
</protein>
<organism evidence="1 2">
    <name type="scientific">Umbelopsis vinacea</name>
    <dbReference type="NCBI Taxonomy" id="44442"/>
    <lineage>
        <taxon>Eukaryota</taxon>
        <taxon>Fungi</taxon>
        <taxon>Fungi incertae sedis</taxon>
        <taxon>Mucoromycota</taxon>
        <taxon>Mucoromycotina</taxon>
        <taxon>Umbelopsidomycetes</taxon>
        <taxon>Umbelopsidales</taxon>
        <taxon>Umbelopsidaceae</taxon>
        <taxon>Umbelopsis</taxon>
    </lineage>
</organism>
<dbReference type="InterPro" id="IPR039340">
    <property type="entry name" value="Tfc4/TFIIIC-102/Sfc4"/>
</dbReference>
<dbReference type="PANTHER" id="PTHR23082">
    <property type="entry name" value="TRANSCRIPTION INITIATION FACTOR IIIC TFIIIC , POLYPEPTIDE 3-RELATED"/>
    <property type="match status" value="1"/>
</dbReference>
<reference evidence="1" key="1">
    <citation type="submission" date="2020-12" db="EMBL/GenBank/DDBJ databases">
        <title>Metabolic potential, ecology and presence of endohyphal bacteria is reflected in genomic diversity of Mucoromycotina.</title>
        <authorList>
            <person name="Muszewska A."/>
            <person name="Okrasinska A."/>
            <person name="Steczkiewicz K."/>
            <person name="Drgas O."/>
            <person name="Orlowska M."/>
            <person name="Perlinska-Lenart U."/>
            <person name="Aleksandrzak-Piekarczyk T."/>
            <person name="Szatraj K."/>
            <person name="Zielenkiewicz U."/>
            <person name="Pilsyk S."/>
            <person name="Malc E."/>
            <person name="Mieczkowski P."/>
            <person name="Kruszewska J.S."/>
            <person name="Biernat P."/>
            <person name="Pawlowska J."/>
        </authorList>
    </citation>
    <scope>NUCLEOTIDE SEQUENCE</scope>
    <source>
        <strain evidence="1">WA0000051536</strain>
    </source>
</reference>
<name>A0A8H7PTD2_9FUNG</name>
<sequence>GVAYLSRAVQRITDNRHLQIVQGFTFLYKYYERRKELQYAQEAEYNIARAFHTINLTHLAIPYYERALVLPSRKLVAELGEEEAMRGHTVDNLLEAVYDWETPHPWH</sequence>
<dbReference type="GO" id="GO:0000127">
    <property type="term" value="C:transcription factor TFIIIC complex"/>
    <property type="evidence" value="ECO:0007669"/>
    <property type="project" value="TreeGrafter"/>
</dbReference>
<comment type="caution">
    <text evidence="1">The sequence shown here is derived from an EMBL/GenBank/DDBJ whole genome shotgun (WGS) entry which is preliminary data.</text>
</comment>
<dbReference type="GO" id="GO:0006383">
    <property type="term" value="P:transcription by RNA polymerase III"/>
    <property type="evidence" value="ECO:0007669"/>
    <property type="project" value="InterPro"/>
</dbReference>
<dbReference type="Proteomes" id="UP000612746">
    <property type="component" value="Unassembled WGS sequence"/>
</dbReference>
<gene>
    <name evidence="1" type="ORF">INT44_006231</name>
</gene>
<dbReference type="AlphaFoldDB" id="A0A8H7PTD2"/>
<dbReference type="OrthoDB" id="2430568at2759"/>
<evidence type="ECO:0000313" key="2">
    <source>
        <dbReference type="Proteomes" id="UP000612746"/>
    </source>
</evidence>
<proteinExistence type="predicted"/>
<dbReference type="EMBL" id="JAEPRA010000010">
    <property type="protein sequence ID" value="KAG2179385.1"/>
    <property type="molecule type" value="Genomic_DNA"/>
</dbReference>
<evidence type="ECO:0000313" key="1">
    <source>
        <dbReference type="EMBL" id="KAG2179385.1"/>
    </source>
</evidence>
<dbReference type="PANTHER" id="PTHR23082:SF0">
    <property type="entry name" value="GENERAL TRANSCRIPTION FACTOR 3C POLYPEPTIDE 3"/>
    <property type="match status" value="1"/>
</dbReference>